<reference evidence="1 2" key="1">
    <citation type="journal article" date="2015" name="Microbiome">
        <title>Genomic resolution of linkages in carbon, nitrogen, and sulfur cycling among widespread estuary sediment bacteria.</title>
        <authorList>
            <person name="Baker B.J."/>
            <person name="Lazar C.S."/>
            <person name="Teske A.P."/>
            <person name="Dick G.J."/>
        </authorList>
    </citation>
    <scope>NUCLEOTIDE SEQUENCE [LARGE SCALE GENOMIC DNA]</scope>
    <source>
        <strain evidence="1">DG_26</strain>
    </source>
</reference>
<proteinExistence type="predicted"/>
<accession>A0A0S7WJ06</accession>
<dbReference type="EMBL" id="LIZT01000031">
    <property type="protein sequence ID" value="KPJ50102.1"/>
    <property type="molecule type" value="Genomic_DNA"/>
</dbReference>
<dbReference type="AlphaFoldDB" id="A0A0S7WJ06"/>
<evidence type="ECO:0000313" key="2">
    <source>
        <dbReference type="Proteomes" id="UP000051124"/>
    </source>
</evidence>
<organism evidence="1 2">
    <name type="scientific">candidate division TA06 bacterium DG_26</name>
    <dbReference type="NCBI Taxonomy" id="1703771"/>
    <lineage>
        <taxon>Bacteria</taxon>
        <taxon>Bacteria division TA06</taxon>
    </lineage>
</organism>
<dbReference type="Proteomes" id="UP000051124">
    <property type="component" value="Unassembled WGS sequence"/>
</dbReference>
<sequence>MPACIQSSAVDHRKDFGFLLGEGRERHDSISSQLPMARQRVAFAWPMKNVFSVRTTEVTHEDIRTPFDS</sequence>
<gene>
    <name evidence="1" type="ORF">AMJ40_03975</name>
</gene>
<protein>
    <submittedName>
        <fullName evidence="1">Uncharacterized protein</fullName>
    </submittedName>
</protein>
<name>A0A0S7WJ06_UNCT6</name>
<evidence type="ECO:0000313" key="1">
    <source>
        <dbReference type="EMBL" id="KPJ50102.1"/>
    </source>
</evidence>
<comment type="caution">
    <text evidence="1">The sequence shown here is derived from an EMBL/GenBank/DDBJ whole genome shotgun (WGS) entry which is preliminary data.</text>
</comment>